<evidence type="ECO:0000313" key="4">
    <source>
        <dbReference type="Proteomes" id="UP000008281"/>
    </source>
</evidence>
<dbReference type="HOGENOM" id="CLU_350992_0_0_1"/>
<evidence type="ECO:0000256" key="2">
    <source>
        <dbReference type="SAM" id="Phobius"/>
    </source>
</evidence>
<accession>E3LJ08</accession>
<feature type="transmembrane region" description="Helical" evidence="2">
    <location>
        <begin position="769"/>
        <end position="790"/>
    </location>
</feature>
<dbReference type="PANTHER" id="PTHR35366">
    <property type="entry name" value="PROTEIN CBG18620"/>
    <property type="match status" value="1"/>
</dbReference>
<reference evidence="3" key="1">
    <citation type="submission" date="2007-07" db="EMBL/GenBank/DDBJ databases">
        <title>PCAP assembly of the Caenorhabditis remanei genome.</title>
        <authorList>
            <consortium name="The Caenorhabditis remanei Sequencing Consortium"/>
            <person name="Wilson R.K."/>
        </authorList>
    </citation>
    <scope>NUCLEOTIDE SEQUENCE [LARGE SCALE GENOMIC DNA]</scope>
    <source>
        <strain evidence="3">PB4641</strain>
    </source>
</reference>
<keyword evidence="2" id="KW-1133">Transmembrane helix</keyword>
<name>E3LJ08_CAERE</name>
<organism evidence="4">
    <name type="scientific">Caenorhabditis remanei</name>
    <name type="common">Caenorhabditis vulgaris</name>
    <dbReference type="NCBI Taxonomy" id="31234"/>
    <lineage>
        <taxon>Eukaryota</taxon>
        <taxon>Metazoa</taxon>
        <taxon>Ecdysozoa</taxon>
        <taxon>Nematoda</taxon>
        <taxon>Chromadorea</taxon>
        <taxon>Rhabditida</taxon>
        <taxon>Rhabditina</taxon>
        <taxon>Rhabditomorpha</taxon>
        <taxon>Rhabditoidea</taxon>
        <taxon>Rhabditidae</taxon>
        <taxon>Peloderinae</taxon>
        <taxon>Caenorhabditis</taxon>
    </lineage>
</organism>
<dbReference type="OrthoDB" id="5824619at2759"/>
<feature type="transmembrane region" description="Helical" evidence="2">
    <location>
        <begin position="597"/>
        <end position="627"/>
    </location>
</feature>
<dbReference type="EMBL" id="DS268409">
    <property type="protein sequence ID" value="EFO95499.1"/>
    <property type="molecule type" value="Genomic_DNA"/>
</dbReference>
<keyword evidence="2" id="KW-0812">Transmembrane</keyword>
<keyword evidence="4" id="KW-1185">Reference proteome</keyword>
<feature type="region of interest" description="Disordered" evidence="1">
    <location>
        <begin position="480"/>
        <end position="527"/>
    </location>
</feature>
<evidence type="ECO:0000313" key="3">
    <source>
        <dbReference type="EMBL" id="EFO95499.1"/>
    </source>
</evidence>
<dbReference type="AlphaFoldDB" id="E3LJ08"/>
<dbReference type="PANTHER" id="PTHR35366:SF3">
    <property type="entry name" value="CW-TYPE DOMAIN-CONTAINING PROTEIN"/>
    <property type="match status" value="1"/>
</dbReference>
<dbReference type="STRING" id="31234.E3LJ08"/>
<gene>
    <name evidence="3" type="ORF">CRE_09081</name>
</gene>
<sequence>MSNEVPIKSQLDLLQEADSIVRNSSSNSYVPRARFSFKDLDRCLVVIYTGVQRFLRMEFVRGCGGVVVHRSENSYNQEDTVSAKVNDVSPIRFASAILKSVIIDQSILIGALEIEFSDPDPQEQMKIFKEMTKVLGSKDKRPGTVFRAKKFITNSSTHSQIESYFHQFIIDFSVLTEVAMEGIFFETNYITPRKVFDTTEICGEMTLSETQMFMSGPCKEDTNMLMQKAWKVDGVATCRLLDKQDVRLWEVEKTKSTKLNRKVELKRVEAPNLNLVLRWNKSECGLWIHMVKMDREENYLEYFKNETCGLRWFCKKCSDPFDYWFYRNLPRRVYHEPQWTDIGYRPTNKKEMSGFLRTVRTLREKIREELMKEPTDNDEMKTVDSGDQKSKKLRVLLQLGPGDFGACCWASATEDGKIMIHETDPQKIRVFKAYGQFRDIFVYEVEEKLKKSKNRSKVNNNGILTVPDIMTAAIRRAEERRNFAQGKGKNARSPPTPAYRKQSPEPKKTVPAAPKKKTNTKKTPVPLKSEDPIVEITPKPKNLISVEKNHAEKESDPIPTASEISAQAEKEAFERMLPNLIQKKCIPNSSEINWKQVYFYLFVLAPIYVPLICYVGSPLFDAIILFFKQLVIRQMLVFGSIENGMYSYSSVTDDGKILIHSPTEKIKKELGKYPQLRDAIIFDDEGIKKEEKKKTAKAGDRGNHKFPPMKPTPFVHDILAYATMKYRAERGIPIIVDVQNKKPMIVPSYPIFTMAVQNGKKTVRTNSRWSCFCVFIVVPVLVAVIFYFLYPLCYRVVKRYLN</sequence>
<dbReference type="Proteomes" id="UP000008281">
    <property type="component" value="Unassembled WGS sequence"/>
</dbReference>
<dbReference type="InParanoid" id="E3LJ08"/>
<evidence type="ECO:0000256" key="1">
    <source>
        <dbReference type="SAM" id="MobiDB-lite"/>
    </source>
</evidence>
<proteinExistence type="predicted"/>
<dbReference type="eggNOG" id="ENOG502T3H9">
    <property type="taxonomic scope" value="Eukaryota"/>
</dbReference>
<keyword evidence="2" id="KW-0472">Membrane</keyword>
<protein>
    <submittedName>
        <fullName evidence="3">Uncharacterized protein</fullName>
    </submittedName>
</protein>